<dbReference type="SMART" id="SM00052">
    <property type="entry name" value="EAL"/>
    <property type="match status" value="1"/>
</dbReference>
<sequence>MSGPDAGLSWWAGQAQGQAAILAALDAPAWLVEADHLTVLQANEAAAAFLGRPQQALPGLDAQALLPSLEDLAFWGEAQAGHATTLDSEIDLPRPGGGEARMRRRISRLPGEGPGLWLVQLQDLSREHAAQRERERALAELRATLEATADGILVTDLSGGIRAFNRRFAQLWSLPPQALEQRDDARVHAWMALQTTQPEAWRARLAALREHCLTSANDTVRLVDGSLLECHTQPQWSQGRPIGRVFSFRELNRLRPGAPRRDGDGEPDAGSRLPHRATFVARVDDALAQARDSGASLVVLCVDVDTQALWGAPDAALPSEDRWAAVVRLLRAGLQAPAMLARLGAARFGVLLENASEAKAEAVARRWQALAAAEPAGSISPPVVGVAAYPQAGNSADELLAHAEKALARAQALGESCRTHQSSGESRTQRQQRLEAALRDGLAQPQFRLQYQPRIDMAQGRPCGLEALVRWKDPLAHRELLPAQFLPLANRAGLLATLDEWVLSQAVQQLARWRAAGLMLPVSVNLGAASLLRPGLARRIEALLVHAGVPAQALSLELSEEALITDPEATAITVRALRALGLGVVLDGFGRGESSATLLQRLPLSAVKLDRSVLHDATRHAQGAAWLRATAALVRALGLDCQAVGVETEGQRLALAQAGGLSWQGFLHGAALDAQRVPNWCARVAAAAA</sequence>
<protein>
    <submittedName>
        <fullName evidence="4">EAL domain-containing protein</fullName>
    </submittedName>
</protein>
<feature type="region of interest" description="Disordered" evidence="1">
    <location>
        <begin position="255"/>
        <end position="275"/>
    </location>
</feature>
<gene>
    <name evidence="4" type="ORF">KAK03_20040</name>
</gene>
<evidence type="ECO:0000259" key="2">
    <source>
        <dbReference type="PROSITE" id="PS50883"/>
    </source>
</evidence>
<dbReference type="InterPro" id="IPR001633">
    <property type="entry name" value="EAL_dom"/>
</dbReference>
<dbReference type="EMBL" id="JAGQDD010000019">
    <property type="protein sequence ID" value="MBQ0932767.1"/>
    <property type="molecule type" value="Genomic_DNA"/>
</dbReference>
<dbReference type="InterPro" id="IPR035919">
    <property type="entry name" value="EAL_sf"/>
</dbReference>
<proteinExistence type="predicted"/>
<dbReference type="SMART" id="SM00267">
    <property type="entry name" value="GGDEF"/>
    <property type="match status" value="1"/>
</dbReference>
<feature type="domain" description="EAL" evidence="2">
    <location>
        <begin position="431"/>
        <end position="685"/>
    </location>
</feature>
<evidence type="ECO:0000259" key="3">
    <source>
        <dbReference type="PROSITE" id="PS50887"/>
    </source>
</evidence>
<dbReference type="Gene3D" id="3.30.450.20">
    <property type="entry name" value="PAS domain"/>
    <property type="match status" value="1"/>
</dbReference>
<dbReference type="PANTHER" id="PTHR44757:SF2">
    <property type="entry name" value="BIOFILM ARCHITECTURE MAINTENANCE PROTEIN MBAA"/>
    <property type="match status" value="1"/>
</dbReference>
<dbReference type="Pfam" id="PF00990">
    <property type="entry name" value="GGDEF"/>
    <property type="match status" value="1"/>
</dbReference>
<feature type="domain" description="GGDEF" evidence="3">
    <location>
        <begin position="295"/>
        <end position="423"/>
    </location>
</feature>
<name>A0A940YA49_9BURK</name>
<organism evidence="4 5">
    <name type="scientific">Ideonella alba</name>
    <dbReference type="NCBI Taxonomy" id="2824118"/>
    <lineage>
        <taxon>Bacteria</taxon>
        <taxon>Pseudomonadati</taxon>
        <taxon>Pseudomonadota</taxon>
        <taxon>Betaproteobacteria</taxon>
        <taxon>Burkholderiales</taxon>
        <taxon>Sphaerotilaceae</taxon>
        <taxon>Ideonella</taxon>
    </lineage>
</organism>
<dbReference type="Proteomes" id="UP000676246">
    <property type="component" value="Unassembled WGS sequence"/>
</dbReference>
<dbReference type="Pfam" id="PF00563">
    <property type="entry name" value="EAL"/>
    <property type="match status" value="1"/>
</dbReference>
<evidence type="ECO:0000256" key="1">
    <source>
        <dbReference type="SAM" id="MobiDB-lite"/>
    </source>
</evidence>
<dbReference type="Gene3D" id="3.20.20.450">
    <property type="entry name" value="EAL domain"/>
    <property type="match status" value="1"/>
</dbReference>
<accession>A0A940YA49</accession>
<dbReference type="InterPro" id="IPR035965">
    <property type="entry name" value="PAS-like_dom_sf"/>
</dbReference>
<keyword evidence="5" id="KW-1185">Reference proteome</keyword>
<evidence type="ECO:0000313" key="4">
    <source>
        <dbReference type="EMBL" id="MBQ0932767.1"/>
    </source>
</evidence>
<dbReference type="CDD" id="cd00130">
    <property type="entry name" value="PAS"/>
    <property type="match status" value="1"/>
</dbReference>
<dbReference type="Pfam" id="PF13188">
    <property type="entry name" value="PAS_8"/>
    <property type="match status" value="1"/>
</dbReference>
<evidence type="ECO:0000313" key="5">
    <source>
        <dbReference type="Proteomes" id="UP000676246"/>
    </source>
</evidence>
<dbReference type="InterPro" id="IPR043128">
    <property type="entry name" value="Rev_trsase/Diguanyl_cyclase"/>
</dbReference>
<reference evidence="4 5" key="1">
    <citation type="submission" date="2021-04" db="EMBL/GenBank/DDBJ databases">
        <title>The genome sequence of Ideonella sp. 3Y2.</title>
        <authorList>
            <person name="Liu Y."/>
        </authorList>
    </citation>
    <scope>NUCLEOTIDE SEQUENCE [LARGE SCALE GENOMIC DNA]</scope>
    <source>
        <strain evidence="4 5">3Y2</strain>
    </source>
</reference>
<dbReference type="PROSITE" id="PS50883">
    <property type="entry name" value="EAL"/>
    <property type="match status" value="1"/>
</dbReference>
<dbReference type="InterPro" id="IPR052155">
    <property type="entry name" value="Biofilm_reg_signaling"/>
</dbReference>
<dbReference type="SMART" id="SM00091">
    <property type="entry name" value="PAS"/>
    <property type="match status" value="2"/>
</dbReference>
<comment type="caution">
    <text evidence="4">The sequence shown here is derived from an EMBL/GenBank/DDBJ whole genome shotgun (WGS) entry which is preliminary data.</text>
</comment>
<dbReference type="SUPFAM" id="SSF55785">
    <property type="entry name" value="PYP-like sensor domain (PAS domain)"/>
    <property type="match status" value="2"/>
</dbReference>
<dbReference type="PROSITE" id="PS50887">
    <property type="entry name" value="GGDEF"/>
    <property type="match status" value="1"/>
</dbReference>
<dbReference type="InterPro" id="IPR000160">
    <property type="entry name" value="GGDEF_dom"/>
</dbReference>
<dbReference type="InterPro" id="IPR000014">
    <property type="entry name" value="PAS"/>
</dbReference>
<dbReference type="AlphaFoldDB" id="A0A940YA49"/>
<dbReference type="PANTHER" id="PTHR44757">
    <property type="entry name" value="DIGUANYLATE CYCLASE DGCP"/>
    <property type="match status" value="1"/>
</dbReference>
<dbReference type="Gene3D" id="3.30.70.270">
    <property type="match status" value="1"/>
</dbReference>
<dbReference type="InterPro" id="IPR029787">
    <property type="entry name" value="Nucleotide_cyclase"/>
</dbReference>
<dbReference type="SUPFAM" id="SSF55073">
    <property type="entry name" value="Nucleotide cyclase"/>
    <property type="match status" value="1"/>
</dbReference>
<dbReference type="RefSeq" id="WP_210856476.1">
    <property type="nucleotide sequence ID" value="NZ_JAGQDD010000019.1"/>
</dbReference>
<dbReference type="SUPFAM" id="SSF141868">
    <property type="entry name" value="EAL domain-like"/>
    <property type="match status" value="1"/>
</dbReference>
<dbReference type="CDD" id="cd01948">
    <property type="entry name" value="EAL"/>
    <property type="match status" value="1"/>
</dbReference>